<gene>
    <name evidence="2" type="ORF">AWW68_07750</name>
</gene>
<dbReference type="STRING" id="333140.AWW68_07750"/>
<evidence type="ECO:0000313" key="3">
    <source>
        <dbReference type="Proteomes" id="UP000075606"/>
    </source>
</evidence>
<dbReference type="SUPFAM" id="SSF47413">
    <property type="entry name" value="lambda repressor-like DNA-binding domains"/>
    <property type="match status" value="1"/>
</dbReference>
<reference evidence="2 3" key="1">
    <citation type="submission" date="2016-01" db="EMBL/GenBank/DDBJ databases">
        <title>Genome sequencing of Roseivirga spongicola UST030701-084.</title>
        <authorList>
            <person name="Selvaratnam C."/>
            <person name="Thevarajoo S."/>
            <person name="Goh K.M."/>
            <person name="Ee R."/>
            <person name="Chan K.-G."/>
            <person name="Chong C.S."/>
        </authorList>
    </citation>
    <scope>NUCLEOTIDE SEQUENCE [LARGE SCALE GENOMIC DNA]</scope>
    <source>
        <strain evidence="2 3">UST030701-084</strain>
    </source>
</reference>
<dbReference type="SMART" id="SM00530">
    <property type="entry name" value="HTH_XRE"/>
    <property type="match status" value="1"/>
</dbReference>
<evidence type="ECO:0000313" key="2">
    <source>
        <dbReference type="EMBL" id="KYG75720.1"/>
    </source>
</evidence>
<proteinExistence type="predicted"/>
<dbReference type="AlphaFoldDB" id="A0A150XAL4"/>
<dbReference type="EMBL" id="LRPC01000012">
    <property type="protein sequence ID" value="KYG75720.1"/>
    <property type="molecule type" value="Genomic_DNA"/>
</dbReference>
<dbReference type="PROSITE" id="PS50943">
    <property type="entry name" value="HTH_CROC1"/>
    <property type="match status" value="1"/>
</dbReference>
<accession>A0A150XAL4</accession>
<dbReference type="Pfam" id="PF01381">
    <property type="entry name" value="HTH_3"/>
    <property type="match status" value="1"/>
</dbReference>
<dbReference type="CDD" id="cd00093">
    <property type="entry name" value="HTH_XRE"/>
    <property type="match status" value="1"/>
</dbReference>
<dbReference type="Proteomes" id="UP000075606">
    <property type="component" value="Unassembled WGS sequence"/>
</dbReference>
<dbReference type="RefSeq" id="WP_068219465.1">
    <property type="nucleotide sequence ID" value="NZ_CP139724.1"/>
</dbReference>
<keyword evidence="3" id="KW-1185">Reference proteome</keyword>
<comment type="caution">
    <text evidence="2">The sequence shown here is derived from an EMBL/GenBank/DDBJ whole genome shotgun (WGS) entry which is preliminary data.</text>
</comment>
<dbReference type="InterPro" id="IPR010982">
    <property type="entry name" value="Lambda_DNA-bd_dom_sf"/>
</dbReference>
<name>A0A150XAL4_9BACT</name>
<dbReference type="Gene3D" id="1.10.260.40">
    <property type="entry name" value="lambda repressor-like DNA-binding domains"/>
    <property type="match status" value="1"/>
</dbReference>
<sequence length="163" mass="18468">MAAKKTLADLKKDMPQSSFHEKVAFQRENKNWLDKSFEISLTILDAIDEKGWNQTQLADKLGVSRQRVSKMLKGQENFQLSTLVKLEEVLGVEFVQVDGQDFTKKLNCYLTELTEQIVKSASVSKKRKSAFKDPAGYTTEFLHQTQKKVSDVGEAPFSYDLAA</sequence>
<organism evidence="2 3">
    <name type="scientific">Roseivirga spongicola</name>
    <dbReference type="NCBI Taxonomy" id="333140"/>
    <lineage>
        <taxon>Bacteria</taxon>
        <taxon>Pseudomonadati</taxon>
        <taxon>Bacteroidota</taxon>
        <taxon>Cytophagia</taxon>
        <taxon>Cytophagales</taxon>
        <taxon>Roseivirgaceae</taxon>
        <taxon>Roseivirga</taxon>
    </lineage>
</organism>
<evidence type="ECO:0000259" key="1">
    <source>
        <dbReference type="PROSITE" id="PS50943"/>
    </source>
</evidence>
<protein>
    <recommendedName>
        <fullName evidence="1">HTH cro/C1-type domain-containing protein</fullName>
    </recommendedName>
</protein>
<dbReference type="OrthoDB" id="680449at2"/>
<dbReference type="InterPro" id="IPR001387">
    <property type="entry name" value="Cro/C1-type_HTH"/>
</dbReference>
<dbReference type="GO" id="GO:0003677">
    <property type="term" value="F:DNA binding"/>
    <property type="evidence" value="ECO:0007669"/>
    <property type="project" value="InterPro"/>
</dbReference>
<feature type="domain" description="HTH cro/C1-type" evidence="1">
    <location>
        <begin position="43"/>
        <end position="97"/>
    </location>
</feature>